<comment type="similarity">
    <text evidence="1">Belongs to the bacterial solute-binding protein 1 family.</text>
</comment>
<sequence length="437" mass="48562">MGDKKLFIFGGLGLVAVLIILMVIILARGIGGGPGGSQQANLEFWGVFDDAGDFRQAIDLFQSQNPGIRVNYRNFSFEEYERQLINAFASGQGPDIFLMHHTWLTKHGDKIAPLPQNIPGQDRPLLTLKEFREQFVDVAEQDLVRDGQIYALPIYVDTLGLYYNKDIFNANGIAQPPLIWEELNEIVEKITQVNGQGEITQSAIALGTSRNVNRSTDILAMLMLQSGLILTEGPGQGTNFSATVGDQNVGEVALEYYTDFSNPRKKTYTWNGQQDFSIDAFREGKTAMMINYAHHVQTFQEQAPRFNFGTAPIPQISGSSSKITYANYWAPTVAKSSKNQIAAWQFLVSLSSRDGVTPYINASNRPPARRDLIAIVQNDPNIGVFSGQALTARSWYQPDPQAVESILAEVIDDVNFSRKSIREALRSAEQQINVLLF</sequence>
<evidence type="ECO:0000256" key="3">
    <source>
        <dbReference type="ARBA" id="ARBA00022729"/>
    </source>
</evidence>
<protein>
    <recommendedName>
        <fullName evidence="7">ABC transporter substrate-binding protein</fullName>
    </recommendedName>
</protein>
<dbReference type="GO" id="GO:0015768">
    <property type="term" value="P:maltose transport"/>
    <property type="evidence" value="ECO:0007669"/>
    <property type="project" value="TreeGrafter"/>
</dbReference>
<evidence type="ECO:0000313" key="6">
    <source>
        <dbReference type="Proteomes" id="UP000230232"/>
    </source>
</evidence>
<dbReference type="Proteomes" id="UP000230232">
    <property type="component" value="Unassembled WGS sequence"/>
</dbReference>
<feature type="transmembrane region" description="Helical" evidence="4">
    <location>
        <begin position="6"/>
        <end position="27"/>
    </location>
</feature>
<dbReference type="PANTHER" id="PTHR30061:SF50">
    <property type="entry name" value="MALTOSE_MALTODEXTRIN-BINDING PERIPLASMIC PROTEIN"/>
    <property type="match status" value="1"/>
</dbReference>
<evidence type="ECO:0000313" key="5">
    <source>
        <dbReference type="EMBL" id="PIR41065.1"/>
    </source>
</evidence>
<dbReference type="GO" id="GO:0042956">
    <property type="term" value="P:maltodextrin transmembrane transport"/>
    <property type="evidence" value="ECO:0007669"/>
    <property type="project" value="TreeGrafter"/>
</dbReference>
<dbReference type="SUPFAM" id="SSF53850">
    <property type="entry name" value="Periplasmic binding protein-like II"/>
    <property type="match status" value="1"/>
</dbReference>
<reference evidence="5 6" key="1">
    <citation type="submission" date="2017-09" db="EMBL/GenBank/DDBJ databases">
        <title>Depth-based differentiation of microbial function through sediment-hosted aquifers and enrichment of novel symbionts in the deep terrestrial subsurface.</title>
        <authorList>
            <person name="Probst A.J."/>
            <person name="Ladd B."/>
            <person name="Jarett J.K."/>
            <person name="Geller-Mcgrath D.E."/>
            <person name="Sieber C.M."/>
            <person name="Emerson J.B."/>
            <person name="Anantharaman K."/>
            <person name="Thomas B.C."/>
            <person name="Malmstrom R."/>
            <person name="Stieglmeier M."/>
            <person name="Klingl A."/>
            <person name="Woyke T."/>
            <person name="Ryan C.M."/>
            <person name="Banfield J.F."/>
        </authorList>
    </citation>
    <scope>NUCLEOTIDE SEQUENCE [LARGE SCALE GENOMIC DNA]</scope>
    <source>
        <strain evidence="5">CG10_big_fil_rev_8_21_14_0_10_46_23</strain>
    </source>
</reference>
<dbReference type="Pfam" id="PF13416">
    <property type="entry name" value="SBP_bac_8"/>
    <property type="match status" value="1"/>
</dbReference>
<evidence type="ECO:0000256" key="2">
    <source>
        <dbReference type="ARBA" id="ARBA00022448"/>
    </source>
</evidence>
<evidence type="ECO:0000256" key="1">
    <source>
        <dbReference type="ARBA" id="ARBA00008520"/>
    </source>
</evidence>
<dbReference type="GO" id="GO:1901982">
    <property type="term" value="F:maltose binding"/>
    <property type="evidence" value="ECO:0007669"/>
    <property type="project" value="TreeGrafter"/>
</dbReference>
<dbReference type="Gene3D" id="3.40.190.10">
    <property type="entry name" value="Periplasmic binding protein-like II"/>
    <property type="match status" value="1"/>
</dbReference>
<dbReference type="InterPro" id="IPR006059">
    <property type="entry name" value="SBP"/>
</dbReference>
<dbReference type="AlphaFoldDB" id="A0A2H0R5H0"/>
<keyword evidence="4" id="KW-1133">Transmembrane helix</keyword>
<keyword evidence="3" id="KW-0732">Signal</keyword>
<dbReference type="EMBL" id="PCXO01000012">
    <property type="protein sequence ID" value="PIR41065.1"/>
    <property type="molecule type" value="Genomic_DNA"/>
</dbReference>
<comment type="caution">
    <text evidence="5">The sequence shown here is derived from an EMBL/GenBank/DDBJ whole genome shotgun (WGS) entry which is preliminary data.</text>
</comment>
<accession>A0A2H0R5H0</accession>
<dbReference type="PANTHER" id="PTHR30061">
    <property type="entry name" value="MALTOSE-BINDING PERIPLASMIC PROTEIN"/>
    <property type="match status" value="1"/>
</dbReference>
<evidence type="ECO:0000256" key="4">
    <source>
        <dbReference type="SAM" id="Phobius"/>
    </source>
</evidence>
<name>A0A2H0R5H0_9BACT</name>
<keyword evidence="2" id="KW-0813">Transport</keyword>
<dbReference type="GO" id="GO:0055052">
    <property type="term" value="C:ATP-binding cassette (ABC) transporter complex, substrate-binding subunit-containing"/>
    <property type="evidence" value="ECO:0007669"/>
    <property type="project" value="TreeGrafter"/>
</dbReference>
<keyword evidence="4" id="KW-0472">Membrane</keyword>
<organism evidence="5 6">
    <name type="scientific">Candidatus Yanofskybacteria bacterium CG10_big_fil_rev_8_21_14_0_10_46_23</name>
    <dbReference type="NCBI Taxonomy" id="1975098"/>
    <lineage>
        <taxon>Bacteria</taxon>
        <taxon>Candidatus Yanofskyibacteriota</taxon>
    </lineage>
</organism>
<keyword evidence="4" id="KW-0812">Transmembrane</keyword>
<gene>
    <name evidence="5" type="ORF">COV31_02895</name>
</gene>
<evidence type="ECO:0008006" key="7">
    <source>
        <dbReference type="Google" id="ProtNLM"/>
    </source>
</evidence>
<proteinExistence type="inferred from homology"/>